<evidence type="ECO:0000313" key="1">
    <source>
        <dbReference type="EMBL" id="EOR93694.1"/>
    </source>
</evidence>
<dbReference type="Proteomes" id="UP000014174">
    <property type="component" value="Unassembled WGS sequence"/>
</dbReference>
<dbReference type="AlphaFoldDB" id="R9GXM2"/>
<protein>
    <submittedName>
        <fullName evidence="1">Uncharacterized protein</fullName>
    </submittedName>
</protein>
<organism evidence="1 2">
    <name type="scientific">Arcticibacter svalbardensis MN12-7</name>
    <dbReference type="NCBI Taxonomy" id="1150600"/>
    <lineage>
        <taxon>Bacteria</taxon>
        <taxon>Pseudomonadati</taxon>
        <taxon>Bacteroidota</taxon>
        <taxon>Sphingobacteriia</taxon>
        <taxon>Sphingobacteriales</taxon>
        <taxon>Sphingobacteriaceae</taxon>
        <taxon>Arcticibacter</taxon>
    </lineage>
</organism>
<gene>
    <name evidence="1" type="ORF">ADIARSV_3135</name>
</gene>
<dbReference type="EMBL" id="AQPN01000106">
    <property type="protein sequence ID" value="EOR93694.1"/>
    <property type="molecule type" value="Genomic_DNA"/>
</dbReference>
<comment type="caution">
    <text evidence="1">The sequence shown here is derived from an EMBL/GenBank/DDBJ whole genome shotgun (WGS) entry which is preliminary data.</text>
</comment>
<proteinExistence type="predicted"/>
<keyword evidence="2" id="KW-1185">Reference proteome</keyword>
<evidence type="ECO:0000313" key="2">
    <source>
        <dbReference type="Proteomes" id="UP000014174"/>
    </source>
</evidence>
<sequence>MDNMKDENQLKSFLERERCKLAIQRQDYLESMYWEEIREVN</sequence>
<name>R9GXM2_9SPHI</name>
<reference evidence="1 2" key="1">
    <citation type="journal article" date="2013" name="Genome Announc.">
        <title>Draft Genome Sequence of Arcticibacter svalbardensis Strain MN12-7T, a Member of the Family Sphingobacteriaceae Isolated from an Arctic Soil Sample.</title>
        <authorList>
            <person name="Shivaji S."/>
            <person name="Ara S."/>
            <person name="Prasad S."/>
            <person name="Manasa B.P."/>
            <person name="Begum Z."/>
            <person name="Singh A."/>
            <person name="Kumar Pinnaka A."/>
        </authorList>
    </citation>
    <scope>NUCLEOTIDE SEQUENCE [LARGE SCALE GENOMIC DNA]</scope>
    <source>
        <strain evidence="1 2">MN12-7</strain>
    </source>
</reference>
<accession>R9GXM2</accession>